<evidence type="ECO:0000256" key="1">
    <source>
        <dbReference type="SAM" id="MobiDB-lite"/>
    </source>
</evidence>
<protein>
    <submittedName>
        <fullName evidence="4">Flavodoxin</fullName>
    </submittedName>
</protein>
<name>A0ABY5VGM3_9FIRM</name>
<evidence type="ECO:0000259" key="3">
    <source>
        <dbReference type="Pfam" id="PF12682"/>
    </source>
</evidence>
<dbReference type="RefSeq" id="WP_028527844.1">
    <property type="nucleotide sequence ID" value="NZ_CABLBR010000005.1"/>
</dbReference>
<dbReference type="PROSITE" id="PS51257">
    <property type="entry name" value="PROKAR_LIPOPROTEIN"/>
    <property type="match status" value="1"/>
</dbReference>
<feature type="chain" id="PRO_5045543452" evidence="2">
    <location>
        <begin position="23"/>
        <end position="215"/>
    </location>
</feature>
<feature type="signal peptide" evidence="2">
    <location>
        <begin position="1"/>
        <end position="22"/>
    </location>
</feature>
<keyword evidence="2" id="KW-0732">Signal</keyword>
<dbReference type="Gene3D" id="3.40.50.360">
    <property type="match status" value="1"/>
</dbReference>
<dbReference type="Proteomes" id="UP001060164">
    <property type="component" value="Chromosome"/>
</dbReference>
<dbReference type="InterPro" id="IPR008254">
    <property type="entry name" value="Flavodoxin/NO_synth"/>
</dbReference>
<keyword evidence="5" id="KW-1185">Reference proteome</keyword>
<accession>A0ABY5VGM3</accession>
<evidence type="ECO:0000256" key="2">
    <source>
        <dbReference type="SAM" id="SignalP"/>
    </source>
</evidence>
<reference evidence="4" key="1">
    <citation type="journal article" date="2022" name="Cell">
        <title>Design, construction, and in vivo augmentation of a complex gut microbiome.</title>
        <authorList>
            <person name="Cheng A.G."/>
            <person name="Ho P.Y."/>
            <person name="Aranda-Diaz A."/>
            <person name="Jain S."/>
            <person name="Yu F.B."/>
            <person name="Meng X."/>
            <person name="Wang M."/>
            <person name="Iakiviak M."/>
            <person name="Nagashima K."/>
            <person name="Zhao A."/>
            <person name="Murugkar P."/>
            <person name="Patil A."/>
            <person name="Atabakhsh K."/>
            <person name="Weakley A."/>
            <person name="Yan J."/>
            <person name="Brumbaugh A.R."/>
            <person name="Higginbottom S."/>
            <person name="Dimas A."/>
            <person name="Shiver A.L."/>
            <person name="Deutschbauer A."/>
            <person name="Neff N."/>
            <person name="Sonnenburg J.L."/>
            <person name="Huang K.C."/>
            <person name="Fischbach M.A."/>
        </authorList>
    </citation>
    <scope>NUCLEOTIDE SEQUENCE</scope>
    <source>
        <strain evidence="4">DSM 19829</strain>
    </source>
</reference>
<dbReference type="InterPro" id="IPR029039">
    <property type="entry name" value="Flavoprotein-like_sf"/>
</dbReference>
<dbReference type="Pfam" id="PF12682">
    <property type="entry name" value="Flavodoxin_4"/>
    <property type="match status" value="1"/>
</dbReference>
<dbReference type="SUPFAM" id="SSF52218">
    <property type="entry name" value="Flavoproteins"/>
    <property type="match status" value="1"/>
</dbReference>
<feature type="region of interest" description="Disordered" evidence="1">
    <location>
        <begin position="26"/>
        <end position="53"/>
    </location>
</feature>
<dbReference type="EMBL" id="CP102290">
    <property type="protein sequence ID" value="UWP59569.1"/>
    <property type="molecule type" value="Genomic_DNA"/>
</dbReference>
<evidence type="ECO:0000313" key="5">
    <source>
        <dbReference type="Proteomes" id="UP001060164"/>
    </source>
</evidence>
<organism evidence="4 5">
    <name type="scientific">Ruminococcus gauvreauii</name>
    <dbReference type="NCBI Taxonomy" id="438033"/>
    <lineage>
        <taxon>Bacteria</taxon>
        <taxon>Bacillati</taxon>
        <taxon>Bacillota</taxon>
        <taxon>Clostridia</taxon>
        <taxon>Eubacteriales</taxon>
        <taxon>Oscillospiraceae</taxon>
        <taxon>Ruminococcus</taxon>
    </lineage>
</organism>
<gene>
    <name evidence="4" type="ORF">NQ502_00455</name>
</gene>
<dbReference type="PANTHER" id="PTHR39201:SF1">
    <property type="entry name" value="FLAVODOXIN-LIKE DOMAIN-CONTAINING PROTEIN"/>
    <property type="match status" value="1"/>
</dbReference>
<proteinExistence type="predicted"/>
<feature type="domain" description="Flavodoxin-like" evidence="3">
    <location>
        <begin position="60"/>
        <end position="212"/>
    </location>
</feature>
<sequence>MKKMRQLTSLFIAVCLSFGLTACSNGSPPAENNTDVQDSGTEQSTETSAMDAEPDAGTDVLIAYFSATGNTKAAAEQIAEFTGGELYEIVPANPYTEEDLDYSNDQSRTSQEMDDPAARPEIGSEDIVMNGFTTLYLGYPIWHGQAPRIMSTFVEHYNFDGLTVIPFCTSGGSGIGSSAETLEELAGSGKWLTGERFSSGVSEDEVQTWIESLQE</sequence>
<feature type="compositionally biased region" description="Polar residues" evidence="1">
    <location>
        <begin position="26"/>
        <end position="48"/>
    </location>
</feature>
<dbReference type="PANTHER" id="PTHR39201">
    <property type="entry name" value="EXPORTED PROTEIN-RELATED"/>
    <property type="match status" value="1"/>
</dbReference>
<feature type="region of interest" description="Disordered" evidence="1">
    <location>
        <begin position="97"/>
        <end position="118"/>
    </location>
</feature>
<evidence type="ECO:0000313" key="4">
    <source>
        <dbReference type="EMBL" id="UWP59569.1"/>
    </source>
</evidence>